<reference evidence="1 2" key="1">
    <citation type="submission" date="2024-05" db="EMBL/GenBank/DDBJ databases">
        <title>De novo assembly of an allotetraploid wild potato.</title>
        <authorList>
            <person name="Hosaka A.J."/>
        </authorList>
    </citation>
    <scope>NUCLEOTIDE SEQUENCE [LARGE SCALE GENOMIC DNA]</scope>
    <source>
        <tissue evidence="1">Young leaves</tissue>
    </source>
</reference>
<organism evidence="1 2">
    <name type="scientific">Solanum stoloniferum</name>
    <dbReference type="NCBI Taxonomy" id="62892"/>
    <lineage>
        <taxon>Eukaryota</taxon>
        <taxon>Viridiplantae</taxon>
        <taxon>Streptophyta</taxon>
        <taxon>Embryophyta</taxon>
        <taxon>Tracheophyta</taxon>
        <taxon>Spermatophyta</taxon>
        <taxon>Magnoliopsida</taxon>
        <taxon>eudicotyledons</taxon>
        <taxon>Gunneridae</taxon>
        <taxon>Pentapetalae</taxon>
        <taxon>asterids</taxon>
        <taxon>lamiids</taxon>
        <taxon>Solanales</taxon>
        <taxon>Solanaceae</taxon>
        <taxon>Solanoideae</taxon>
        <taxon>Solaneae</taxon>
        <taxon>Solanum</taxon>
    </lineage>
</organism>
<gene>
    <name evidence="1" type="ORF">AABB24_020367</name>
</gene>
<dbReference type="AlphaFoldDB" id="A0ABD2T7T4"/>
<proteinExistence type="predicted"/>
<evidence type="ECO:0000313" key="2">
    <source>
        <dbReference type="Proteomes" id="UP001627284"/>
    </source>
</evidence>
<sequence length="215" mass="24331">MFSPCHLIRQMNILLPLLCPLSVKLLQPRRRVKRKPYPVHLELSQPRTCTAYGAWIKRSVYHHGLLISRFSMDKLVDLSMFKPIEISATYDSHTFSSMGYVEVGNRWVKKDSVQEKTDIVRPTKISAESATLLLQDSDELKTRILVVERGPKTLHDVVEKVFRLQKDTSTDVGKLRITMTGIKQGGIPTFNKLIKQVDSLNSGVVSSNNDLAISV</sequence>
<evidence type="ECO:0000313" key="1">
    <source>
        <dbReference type="EMBL" id="KAL3352283.1"/>
    </source>
</evidence>
<accession>A0ABD2T7T4</accession>
<dbReference type="EMBL" id="JBJKTR010000012">
    <property type="protein sequence ID" value="KAL3352283.1"/>
    <property type="molecule type" value="Genomic_DNA"/>
</dbReference>
<name>A0ABD2T7T4_9SOLN</name>
<comment type="caution">
    <text evidence="1">The sequence shown here is derived from an EMBL/GenBank/DDBJ whole genome shotgun (WGS) entry which is preliminary data.</text>
</comment>
<protein>
    <submittedName>
        <fullName evidence="1">Uncharacterized protein</fullName>
    </submittedName>
</protein>
<dbReference type="Proteomes" id="UP001627284">
    <property type="component" value="Unassembled WGS sequence"/>
</dbReference>
<keyword evidence="2" id="KW-1185">Reference proteome</keyword>